<proteinExistence type="predicted"/>
<sequence length="325" mass="33556">MLQFTGTGAAASKSYCDALAKAAQDALKPLADAQGIRISASDAQAWVRFGCGRTDSNSIAAISVCTDLLAAQASLLPRVLAAALPAVYDTLFPPAAGTSGAGNCTSYPAAAATYRLRASDTSALAGGKACFSAADYDCSKPRPAAGFPPDLTCSRDSPAGLFALRPSVQSTAVSIFASRYQAYCFGLQLASPAPNGSSSCTSNRIVNVALYLNSTLRSSLTSVILRGATDQRRVPTALGGVAAEDAWWLRPGGTRVVGNALWVRPLDWNADLTRDLVARSRAEVCLELRPGVALSDLCLGGVPGTCFVSLISSDTCCPVFSTALL</sequence>
<name>A0A2J8ACV1_9CHLO</name>
<dbReference type="InterPro" id="IPR024616">
    <property type="entry name" value="Pherophorin"/>
</dbReference>
<evidence type="ECO:0000259" key="1">
    <source>
        <dbReference type="Pfam" id="PF12499"/>
    </source>
</evidence>
<reference evidence="2 3" key="1">
    <citation type="journal article" date="2017" name="Mol. Biol. Evol.">
        <title>The 4-celled Tetrabaena socialis nuclear genome reveals the essential components for genetic control of cell number at the origin of multicellularity in the volvocine lineage.</title>
        <authorList>
            <person name="Featherston J."/>
            <person name="Arakaki Y."/>
            <person name="Hanschen E.R."/>
            <person name="Ferris P.J."/>
            <person name="Michod R.E."/>
            <person name="Olson B.J.S.C."/>
            <person name="Nozaki H."/>
            <person name="Durand P.M."/>
        </authorList>
    </citation>
    <scope>NUCLEOTIDE SEQUENCE [LARGE SCALE GENOMIC DNA]</scope>
    <source>
        <strain evidence="2 3">NIES-571</strain>
    </source>
</reference>
<keyword evidence="3" id="KW-1185">Reference proteome</keyword>
<protein>
    <recommendedName>
        <fullName evidence="1">Pherophorin domain-containing protein</fullName>
    </recommendedName>
</protein>
<dbReference type="Proteomes" id="UP000236333">
    <property type="component" value="Unassembled WGS sequence"/>
</dbReference>
<dbReference type="OrthoDB" id="544989at2759"/>
<dbReference type="AlphaFoldDB" id="A0A2J8ACV1"/>
<evidence type="ECO:0000313" key="3">
    <source>
        <dbReference type="Proteomes" id="UP000236333"/>
    </source>
</evidence>
<evidence type="ECO:0000313" key="2">
    <source>
        <dbReference type="EMBL" id="PNH10336.1"/>
    </source>
</evidence>
<feature type="domain" description="Pherophorin" evidence="1">
    <location>
        <begin position="148"/>
        <end position="318"/>
    </location>
</feature>
<organism evidence="2 3">
    <name type="scientific">Tetrabaena socialis</name>
    <dbReference type="NCBI Taxonomy" id="47790"/>
    <lineage>
        <taxon>Eukaryota</taxon>
        <taxon>Viridiplantae</taxon>
        <taxon>Chlorophyta</taxon>
        <taxon>core chlorophytes</taxon>
        <taxon>Chlorophyceae</taxon>
        <taxon>CS clade</taxon>
        <taxon>Chlamydomonadales</taxon>
        <taxon>Tetrabaenaceae</taxon>
        <taxon>Tetrabaena</taxon>
    </lineage>
</organism>
<dbReference type="EMBL" id="PGGS01000059">
    <property type="protein sequence ID" value="PNH10336.1"/>
    <property type="molecule type" value="Genomic_DNA"/>
</dbReference>
<comment type="caution">
    <text evidence="2">The sequence shown here is derived from an EMBL/GenBank/DDBJ whole genome shotgun (WGS) entry which is preliminary data.</text>
</comment>
<accession>A0A2J8ACV1</accession>
<dbReference type="Pfam" id="PF12499">
    <property type="entry name" value="DUF3707"/>
    <property type="match status" value="1"/>
</dbReference>
<gene>
    <name evidence="2" type="ORF">TSOC_002944</name>
</gene>